<comment type="caution">
    <text evidence="2">The sequence shown here is derived from an EMBL/GenBank/DDBJ whole genome shotgun (WGS) entry which is preliminary data.</text>
</comment>
<gene>
    <name evidence="2" type="ORF">Tci_025491</name>
</gene>
<protein>
    <submittedName>
        <fullName evidence="2">Uncharacterized protein</fullName>
    </submittedName>
</protein>
<reference evidence="2" key="1">
    <citation type="journal article" date="2019" name="Sci. Rep.">
        <title>Draft genome of Tanacetum cinerariifolium, the natural source of mosquito coil.</title>
        <authorList>
            <person name="Yamashiro T."/>
            <person name="Shiraishi A."/>
            <person name="Satake H."/>
            <person name="Nakayama K."/>
        </authorList>
    </citation>
    <scope>NUCLEOTIDE SEQUENCE</scope>
</reference>
<organism evidence="2">
    <name type="scientific">Tanacetum cinerariifolium</name>
    <name type="common">Dalmatian daisy</name>
    <name type="synonym">Chrysanthemum cinerariifolium</name>
    <dbReference type="NCBI Taxonomy" id="118510"/>
    <lineage>
        <taxon>Eukaryota</taxon>
        <taxon>Viridiplantae</taxon>
        <taxon>Streptophyta</taxon>
        <taxon>Embryophyta</taxon>
        <taxon>Tracheophyta</taxon>
        <taxon>Spermatophyta</taxon>
        <taxon>Magnoliopsida</taxon>
        <taxon>eudicotyledons</taxon>
        <taxon>Gunneridae</taxon>
        <taxon>Pentapetalae</taxon>
        <taxon>asterids</taxon>
        <taxon>campanulids</taxon>
        <taxon>Asterales</taxon>
        <taxon>Asteraceae</taxon>
        <taxon>Asteroideae</taxon>
        <taxon>Anthemideae</taxon>
        <taxon>Anthemidinae</taxon>
        <taxon>Tanacetum</taxon>
    </lineage>
</organism>
<sequence length="250" mass="27494">MDYEVVPQVVFRCVVMIFGGVITRPMAPIIEDWVSDTEDESEPNDPQNVLSFVQASEHVKPSGHFVQPVEAPILAATLKPTSSKATRSGKRKNIKTCFVCRGVDHLIKDCTGPTWLFDIDSLTKTMNYQSVTAGNQTNPSAGFQDTFDADKAGNEANLQYVLFPMWSTVSSNPQNKGGDTAFAEKEHDAETPYSNPISDAGPSNSNSSPTHGKSLLRDTYQPLDMVEREDIDYSDHKNVGAEVDFDNPET</sequence>
<proteinExistence type="predicted"/>
<feature type="compositionally biased region" description="Polar residues" evidence="1">
    <location>
        <begin position="192"/>
        <end position="211"/>
    </location>
</feature>
<evidence type="ECO:0000256" key="1">
    <source>
        <dbReference type="SAM" id="MobiDB-lite"/>
    </source>
</evidence>
<accession>A0A6L2KV77</accession>
<feature type="compositionally biased region" description="Basic and acidic residues" evidence="1">
    <location>
        <begin position="225"/>
        <end position="239"/>
    </location>
</feature>
<evidence type="ECO:0000313" key="2">
    <source>
        <dbReference type="EMBL" id="GEU53513.1"/>
    </source>
</evidence>
<name>A0A6L2KV77_TANCI</name>
<dbReference type="EMBL" id="BKCJ010003186">
    <property type="protein sequence ID" value="GEU53513.1"/>
    <property type="molecule type" value="Genomic_DNA"/>
</dbReference>
<feature type="region of interest" description="Disordered" evidence="1">
    <location>
        <begin position="173"/>
        <end position="250"/>
    </location>
</feature>
<dbReference type="AlphaFoldDB" id="A0A6L2KV77"/>